<keyword evidence="5 7" id="KW-1133">Transmembrane helix</keyword>
<organism evidence="8 9">
    <name type="scientific">Evtepia gabavorous</name>
    <dbReference type="NCBI Taxonomy" id="2211183"/>
    <lineage>
        <taxon>Bacteria</taxon>
        <taxon>Bacillati</taxon>
        <taxon>Bacillota</taxon>
        <taxon>Clostridia</taxon>
        <taxon>Eubacteriales</taxon>
        <taxon>Evtepia</taxon>
    </lineage>
</organism>
<name>A0A3E2B0P7_9FIRM</name>
<feature type="transmembrane region" description="Helical" evidence="7">
    <location>
        <begin position="354"/>
        <end position="379"/>
    </location>
</feature>
<dbReference type="CDD" id="cd13138">
    <property type="entry name" value="MATE_yoeA_like"/>
    <property type="match status" value="1"/>
</dbReference>
<keyword evidence="6 7" id="KW-0472">Membrane</keyword>
<keyword evidence="9" id="KW-1185">Reference proteome</keyword>
<feature type="transmembrane region" description="Helical" evidence="7">
    <location>
        <begin position="386"/>
        <end position="408"/>
    </location>
</feature>
<dbReference type="AlphaFoldDB" id="A0A3E2B0P7"/>
<dbReference type="EMBL" id="QQRQ01000051">
    <property type="protein sequence ID" value="RFT05567.1"/>
    <property type="molecule type" value="Genomic_DNA"/>
</dbReference>
<dbReference type="InterPro" id="IPR052031">
    <property type="entry name" value="Membrane_Transporter-Flippase"/>
</dbReference>
<evidence type="ECO:0000313" key="8">
    <source>
        <dbReference type="EMBL" id="RFT05567.1"/>
    </source>
</evidence>
<evidence type="ECO:0000256" key="5">
    <source>
        <dbReference type="ARBA" id="ARBA00022989"/>
    </source>
</evidence>
<feature type="transmembrane region" description="Helical" evidence="7">
    <location>
        <begin position="63"/>
        <end position="82"/>
    </location>
</feature>
<feature type="transmembrane region" description="Helical" evidence="7">
    <location>
        <begin position="12"/>
        <end position="34"/>
    </location>
</feature>
<evidence type="ECO:0000313" key="9">
    <source>
        <dbReference type="Proteomes" id="UP000260649"/>
    </source>
</evidence>
<comment type="subcellular location">
    <subcellularLocation>
        <location evidence="1">Cell membrane</location>
        <topology evidence="1">Multi-pass membrane protein</topology>
    </subcellularLocation>
</comment>
<dbReference type="NCBIfam" id="TIGR00797">
    <property type="entry name" value="matE"/>
    <property type="match status" value="1"/>
</dbReference>
<evidence type="ECO:0000256" key="1">
    <source>
        <dbReference type="ARBA" id="ARBA00004651"/>
    </source>
</evidence>
<feature type="transmembrane region" description="Helical" evidence="7">
    <location>
        <begin position="316"/>
        <end position="334"/>
    </location>
</feature>
<sequence>MEQAPNALTKGSVVKALVTFTLPFLLANVLQSLYGAVDLFVVGQYCDAQSVAAVSTGTQVTQIVTSLVTGLTLGGTILIGKYTGMERWDKVKTAIGTTLSIFALVALALTALMLLFEAPLLTLLNTPAESFEATMEYVAICAWGNFFICGYNSLSAVLRGYGDSVRPMYFVGVACVVNILLDFLFVKYVGLGAGGTALATVLSQGVSMAIGIGYLKRKRFLFDFKPASFRIDPAMAKELARVGIPISFQELMVRISFLYLTAVMNHCGVYAAAVVGIGSKYDVFSMLSATSIANALAAITAQNMGAGKPERARKSLWYGLSFALLAACAFWTWAQVSPETMIALFSEDSGVIAAGVPFFRACSYDYIMVAFVFCLNGYLNGRAKTLWTMVSCTFGALCLRIPLVWFVSGHFSQDLGMLGTVAPVVSGIMALYTLLYILWEGKQDGKRKSRALSHR</sequence>
<feature type="transmembrane region" description="Helical" evidence="7">
    <location>
        <begin position="169"/>
        <end position="190"/>
    </location>
</feature>
<feature type="transmembrane region" description="Helical" evidence="7">
    <location>
        <begin position="257"/>
        <end position="277"/>
    </location>
</feature>
<dbReference type="OrthoDB" id="9776324at2"/>
<evidence type="ECO:0000256" key="4">
    <source>
        <dbReference type="ARBA" id="ARBA00022692"/>
    </source>
</evidence>
<dbReference type="InterPro" id="IPR002528">
    <property type="entry name" value="MATE_fam"/>
</dbReference>
<feature type="transmembrane region" description="Helical" evidence="7">
    <location>
        <begin position="196"/>
        <end position="215"/>
    </location>
</feature>
<feature type="transmembrane region" description="Helical" evidence="7">
    <location>
        <begin position="94"/>
        <end position="116"/>
    </location>
</feature>
<dbReference type="RefSeq" id="WP_021918680.1">
    <property type="nucleotide sequence ID" value="NZ_CAKXKJ010000015.1"/>
</dbReference>
<feature type="transmembrane region" description="Helical" evidence="7">
    <location>
        <begin position="136"/>
        <end position="157"/>
    </location>
</feature>
<dbReference type="InterPro" id="IPR048279">
    <property type="entry name" value="MdtK-like"/>
</dbReference>
<dbReference type="Pfam" id="PF01554">
    <property type="entry name" value="MatE"/>
    <property type="match status" value="2"/>
</dbReference>
<dbReference type="GeneID" id="97996440"/>
<feature type="transmembrane region" description="Helical" evidence="7">
    <location>
        <begin position="420"/>
        <end position="439"/>
    </location>
</feature>
<accession>A0A3E2B0P7</accession>
<reference evidence="8 9" key="1">
    <citation type="submission" date="2018-07" db="EMBL/GenBank/DDBJ databases">
        <title>GABA Modulating Bacteria of the Human Gut Microbiota.</title>
        <authorList>
            <person name="Strandwitz P."/>
            <person name="Kim K.H."/>
            <person name="Terekhova D."/>
            <person name="Liu J.K."/>
            <person name="Sharma A."/>
            <person name="Levering J."/>
            <person name="Mcdonald D."/>
            <person name="Dietrich D."/>
            <person name="Ramadhar T.R."/>
            <person name="Lekbua A."/>
            <person name="Mroue N."/>
            <person name="Liston C."/>
            <person name="Stewart E.J."/>
            <person name="Dubin M.J."/>
            <person name="Zengler K."/>
            <person name="Knight R."/>
            <person name="Gilbert J.A."/>
            <person name="Clardy J."/>
            <person name="Lewis K."/>
        </authorList>
    </citation>
    <scope>NUCLEOTIDE SEQUENCE [LARGE SCALE GENOMIC DNA]</scope>
    <source>
        <strain evidence="8 9">KLE1738</strain>
    </source>
</reference>
<evidence type="ECO:0000256" key="6">
    <source>
        <dbReference type="ARBA" id="ARBA00023136"/>
    </source>
</evidence>
<gene>
    <name evidence="8" type="ORF">DV520_11940</name>
</gene>
<dbReference type="GO" id="GO:0042910">
    <property type="term" value="F:xenobiotic transmembrane transporter activity"/>
    <property type="evidence" value="ECO:0007669"/>
    <property type="project" value="InterPro"/>
</dbReference>
<evidence type="ECO:0000256" key="2">
    <source>
        <dbReference type="ARBA" id="ARBA00022448"/>
    </source>
</evidence>
<proteinExistence type="predicted"/>
<dbReference type="PIRSF" id="PIRSF006603">
    <property type="entry name" value="DinF"/>
    <property type="match status" value="1"/>
</dbReference>
<protein>
    <submittedName>
        <fullName evidence="8">MATE family efflux transporter</fullName>
    </submittedName>
</protein>
<evidence type="ECO:0000256" key="7">
    <source>
        <dbReference type="SAM" id="Phobius"/>
    </source>
</evidence>
<dbReference type="PANTHER" id="PTHR43549:SF3">
    <property type="entry name" value="MULTIDRUG RESISTANCE PROTEIN YPNP-RELATED"/>
    <property type="match status" value="1"/>
</dbReference>
<keyword evidence="3" id="KW-1003">Cell membrane</keyword>
<keyword evidence="4 7" id="KW-0812">Transmembrane</keyword>
<dbReference type="GO" id="GO:0005886">
    <property type="term" value="C:plasma membrane"/>
    <property type="evidence" value="ECO:0007669"/>
    <property type="project" value="UniProtKB-SubCell"/>
</dbReference>
<dbReference type="Proteomes" id="UP000260649">
    <property type="component" value="Unassembled WGS sequence"/>
</dbReference>
<feature type="transmembrane region" description="Helical" evidence="7">
    <location>
        <begin position="283"/>
        <end position="304"/>
    </location>
</feature>
<comment type="caution">
    <text evidence="8">The sequence shown here is derived from an EMBL/GenBank/DDBJ whole genome shotgun (WGS) entry which is preliminary data.</text>
</comment>
<dbReference type="PANTHER" id="PTHR43549">
    <property type="entry name" value="MULTIDRUG RESISTANCE PROTEIN YPNP-RELATED"/>
    <property type="match status" value="1"/>
</dbReference>
<keyword evidence="2" id="KW-0813">Transport</keyword>
<evidence type="ECO:0000256" key="3">
    <source>
        <dbReference type="ARBA" id="ARBA00022475"/>
    </source>
</evidence>
<dbReference type="GO" id="GO:0015297">
    <property type="term" value="F:antiporter activity"/>
    <property type="evidence" value="ECO:0007669"/>
    <property type="project" value="InterPro"/>
</dbReference>